<name>A0A409YKK8_9AGAR</name>
<evidence type="ECO:0000259" key="2">
    <source>
        <dbReference type="PROSITE" id="PS50280"/>
    </source>
</evidence>
<dbReference type="PANTHER" id="PTHR47332:SF6">
    <property type="entry name" value="SET DOMAIN-CONTAINING PROTEIN"/>
    <property type="match status" value="1"/>
</dbReference>
<dbReference type="CDD" id="cd20071">
    <property type="entry name" value="SET_SMYD"/>
    <property type="match status" value="3"/>
</dbReference>
<feature type="domain" description="SET" evidence="2">
    <location>
        <begin position="231"/>
        <end position="409"/>
    </location>
</feature>
<feature type="compositionally biased region" description="Low complexity" evidence="1">
    <location>
        <begin position="556"/>
        <end position="573"/>
    </location>
</feature>
<dbReference type="InterPro" id="IPR046341">
    <property type="entry name" value="SET_dom_sf"/>
</dbReference>
<dbReference type="Pfam" id="PF00856">
    <property type="entry name" value="SET"/>
    <property type="match status" value="3"/>
</dbReference>
<keyword evidence="4" id="KW-1185">Reference proteome</keyword>
<feature type="compositionally biased region" description="Pro residues" evidence="1">
    <location>
        <begin position="1085"/>
        <end position="1096"/>
    </location>
</feature>
<dbReference type="Proteomes" id="UP000284706">
    <property type="component" value="Unassembled WGS sequence"/>
</dbReference>
<dbReference type="InterPro" id="IPR053185">
    <property type="entry name" value="SET_domain_protein"/>
</dbReference>
<feature type="region of interest" description="Disordered" evidence="1">
    <location>
        <begin position="536"/>
        <end position="576"/>
    </location>
</feature>
<feature type="compositionally biased region" description="Basic residues" evidence="1">
    <location>
        <begin position="16"/>
        <end position="31"/>
    </location>
</feature>
<sequence length="1544" mass="171645">MSEPNFSGSRIVTMKRGSHNGSRKAIPKKRGSGQSASSTASAANVPSSTPETNVDKVAWILYRARMGLGGPAPYSKEFLYEVMNAANEGEGGTKTRSAAEIDDLVQGIQERLMSERADSKIPPEGVPLEYTPSGGSAPGRWHVVCLFLDSRSSKHRTKIVTGSPDPLNLETRLYDGNKVDHNENEVVITTIPLPKGNMGERDPDGDCQWIFNGGTKAKVVQAPGYPARVPNPTERKITIQKTETMGIGLVATKDLKMGELIFAERPILAMPIGIGRLRGPDSKVASSQKHSDSLAMLEWEQMLRDALDRMTIPDRKAFMRLRNSHKDDGCGPLWGIVRTNGFHLDGIFDGPELKKDETNVYTGVLKIGSYINHSCTPNIHRKFTIPSFSFQFYASVDIKAGQELFVAYCDIDMTVAERRKKLAPYGFTCRCDACEHATKETDKLRLEYKSKTERLLRALNWQRREGKKVAKSAIDPIVKLKNALAKEGLVFTHEYKSIMTILSEVFEELGQIEVAKEYKVEAERFDLPRKSLVKYGVERGPPKTSSALPEKRASRKPQQSPSSSAPPNASIQSLSSSNEAKEKLMWMLYMAAQGLGASAPYSTEFLREARASANEAAGVRRPSADMNDIMQKMIQEQSSSSCSECRVSLIGVNTVMREQWSRIPSGTGSTGEMHGIGCQNVLRTFVNLSNLELILGALGRMDLVRGNSDWSRAHYDDDMAIIVKVIPAPRKELERDPDGHCHCIFRRSAEAKVLQSSGYPAPVPKPTENKMRIKKTAKGVTLIATKDIKVGELIFAERPILVKPVTITKLPGPDLNVGSDQKTLAAVVKLEWEKLLEDVVGKMDSADRDAYLRLPNSHKEDGSGPLSGIVRTNGFELDGVFDGPKEKEDGTNTYTGVVKIGSYIRHSCSPNTYREFSVSSFSFQFYAMVDIKAGQEIFVSYCNTGMPVAERRKTLTSYGFTCHCKACDHATGETDKLRQGYISKTDRLLRALNWQRREGNKVSQTTIDPIIKLKNALAKEGLMFTLEYKSIVVILAKVFEELGQEELAKVYKEESLRYNLPIEALGKYGRGFLNTSRASAETQAPQPPETSSPLPAPTINASSSTARMDAKARLTSFLYRAVSGQGGPPPFSKEFFHEMVTTANEAAGVSKSAKDVEEIVGLMEERRTKEAFKPLDLKVGEFDASKVDYGEHSLVVTTVPQPPNDFDLDPDGHCQWIVNGPTKNKVVLAPGYPAAVPKPSERKITIRKTENMGVGLVATKDLEMGELIFAERPILAMPAGIRRLSRPKSEEATDQKSEVALAMLEWEQMLRDVVDRMPPVDRNVFLRLRNSHKEDGSGPLSGVVRTNGFSLDGIFDGPEEEKDKSNIYTGVVKIGSYINHSCKPNIRRDFSTTSFSMQFYAMFDIKAGQELFISYCDLDMTVAERRKKLAPYGFTCHCDACDNATKETDKLRQDFQSKTDRLLRALNWQRREGKKVPQTTIDPLIKLKNAMAKEGLSFRHEYKSIIVILSKVFEELGQEKMAKEYKEEGKRYKLSKESLAKYGF</sequence>
<dbReference type="SMART" id="SM00317">
    <property type="entry name" value="SET"/>
    <property type="match status" value="3"/>
</dbReference>
<dbReference type="PANTHER" id="PTHR47332">
    <property type="entry name" value="SET DOMAIN-CONTAINING PROTEIN 5"/>
    <property type="match status" value="1"/>
</dbReference>
<gene>
    <name evidence="3" type="ORF">CVT26_006100</name>
</gene>
<dbReference type="EMBL" id="NHYE01000723">
    <property type="protein sequence ID" value="PPR03558.1"/>
    <property type="molecule type" value="Genomic_DNA"/>
</dbReference>
<evidence type="ECO:0000256" key="1">
    <source>
        <dbReference type="SAM" id="MobiDB-lite"/>
    </source>
</evidence>
<evidence type="ECO:0000313" key="3">
    <source>
        <dbReference type="EMBL" id="PPR03558.1"/>
    </source>
</evidence>
<protein>
    <recommendedName>
        <fullName evidence="2">SET domain-containing protein</fullName>
    </recommendedName>
</protein>
<feature type="compositionally biased region" description="Polar residues" evidence="1">
    <location>
        <begin position="1"/>
        <end position="10"/>
    </location>
</feature>
<comment type="caution">
    <text evidence="3">The sequence shown here is derived from an EMBL/GenBank/DDBJ whole genome shotgun (WGS) entry which is preliminary data.</text>
</comment>
<reference evidence="3 4" key="1">
    <citation type="journal article" date="2018" name="Evol. Lett.">
        <title>Horizontal gene cluster transfer increased hallucinogenic mushroom diversity.</title>
        <authorList>
            <person name="Reynolds H.T."/>
            <person name="Vijayakumar V."/>
            <person name="Gluck-Thaler E."/>
            <person name="Korotkin H.B."/>
            <person name="Matheny P.B."/>
            <person name="Slot J.C."/>
        </authorList>
    </citation>
    <scope>NUCLEOTIDE SEQUENCE [LARGE SCALE GENOMIC DNA]</scope>
    <source>
        <strain evidence="3 4">SRW20</strain>
    </source>
</reference>
<accession>A0A409YKK8</accession>
<proteinExistence type="predicted"/>
<dbReference type="SUPFAM" id="SSF82199">
    <property type="entry name" value="SET domain"/>
    <property type="match status" value="3"/>
</dbReference>
<evidence type="ECO:0000313" key="4">
    <source>
        <dbReference type="Proteomes" id="UP000284706"/>
    </source>
</evidence>
<dbReference type="OrthoDB" id="5945798at2759"/>
<dbReference type="STRING" id="231916.A0A409YKK8"/>
<feature type="domain" description="SET" evidence="2">
    <location>
        <begin position="1242"/>
        <end position="1416"/>
    </location>
</feature>
<feature type="region of interest" description="Disordered" evidence="1">
    <location>
        <begin position="1"/>
        <end position="50"/>
    </location>
</feature>
<dbReference type="PROSITE" id="PS50280">
    <property type="entry name" value="SET"/>
    <property type="match status" value="3"/>
</dbReference>
<dbReference type="InParanoid" id="A0A409YKK8"/>
<feature type="compositionally biased region" description="Low complexity" evidence="1">
    <location>
        <begin position="32"/>
        <end position="48"/>
    </location>
</feature>
<feature type="domain" description="SET" evidence="2">
    <location>
        <begin position="769"/>
        <end position="942"/>
    </location>
</feature>
<feature type="region of interest" description="Disordered" evidence="1">
    <location>
        <begin position="1077"/>
        <end position="1105"/>
    </location>
</feature>
<dbReference type="InterPro" id="IPR001214">
    <property type="entry name" value="SET_dom"/>
</dbReference>
<organism evidence="3 4">
    <name type="scientific">Gymnopilus dilepis</name>
    <dbReference type="NCBI Taxonomy" id="231916"/>
    <lineage>
        <taxon>Eukaryota</taxon>
        <taxon>Fungi</taxon>
        <taxon>Dikarya</taxon>
        <taxon>Basidiomycota</taxon>
        <taxon>Agaricomycotina</taxon>
        <taxon>Agaricomycetes</taxon>
        <taxon>Agaricomycetidae</taxon>
        <taxon>Agaricales</taxon>
        <taxon>Agaricineae</taxon>
        <taxon>Hymenogastraceae</taxon>
        <taxon>Gymnopilus</taxon>
    </lineage>
</organism>
<dbReference type="Gene3D" id="2.170.270.10">
    <property type="entry name" value="SET domain"/>
    <property type="match status" value="3"/>
</dbReference>